<evidence type="ECO:0000313" key="1">
    <source>
        <dbReference type="EMBL" id="PSK96234.1"/>
    </source>
</evidence>
<proteinExistence type="predicted"/>
<reference evidence="1 2" key="1">
    <citation type="submission" date="2018-03" db="EMBL/GenBank/DDBJ databases">
        <title>Genomic Encyclopedia of Archaeal and Bacterial Type Strains, Phase II (KMG-II): from individual species to whole genera.</title>
        <authorList>
            <person name="Goeker M."/>
        </authorList>
    </citation>
    <scope>NUCLEOTIDE SEQUENCE [LARGE SCALE GENOMIC DNA]</scope>
    <source>
        <strain evidence="1 2">DSM 45312</strain>
    </source>
</reference>
<sequence length="269" mass="29196">MAPAARARTALASRLTPRDRAILDALHTHRVLTTHHIAALFYSGHTRRTRTRLATLHDLGAVERFRPHRTSGSAPVHWVLAPAGARALAEYRGIDIAELGYRPDRALAIAHSSRLAHTTGILDVMTVFTTAARSSPGAAVETWWGEVRCAREWGRHARPDAYTRIHTGTARIDLFIEYDTGTEPLERVAAKLPGYAALAAATAITTPVAVITRGHQREAHLAEVLTAATTDRVPVWLSTADRITGPGPAAPVWRRAAAPSRHSWDALAA</sequence>
<dbReference type="AlphaFoldDB" id="A0A2P8DG91"/>
<protein>
    <submittedName>
        <fullName evidence="1">Protein involved in plasmid replication-relaxation</fullName>
    </submittedName>
</protein>
<keyword evidence="2" id="KW-1185">Reference proteome</keyword>
<dbReference type="OrthoDB" id="2562278at2"/>
<dbReference type="Proteomes" id="UP000240542">
    <property type="component" value="Unassembled WGS sequence"/>
</dbReference>
<accession>A0A2P8DG91</accession>
<dbReference type="Pfam" id="PF13814">
    <property type="entry name" value="Replic_Relax"/>
    <property type="match status" value="1"/>
</dbReference>
<dbReference type="EMBL" id="PYGA01000012">
    <property type="protein sequence ID" value="PSK96234.1"/>
    <property type="molecule type" value="Genomic_DNA"/>
</dbReference>
<name>A0A2P8DG91_9ACTN</name>
<comment type="caution">
    <text evidence="1">The sequence shown here is derived from an EMBL/GenBank/DDBJ whole genome shotgun (WGS) entry which is preliminary data.</text>
</comment>
<gene>
    <name evidence="1" type="ORF">CLV63_112116</name>
</gene>
<evidence type="ECO:0000313" key="2">
    <source>
        <dbReference type="Proteomes" id="UP000240542"/>
    </source>
</evidence>
<organism evidence="1 2">
    <name type="scientific">Murinocardiopsis flavida</name>
    <dbReference type="NCBI Taxonomy" id="645275"/>
    <lineage>
        <taxon>Bacteria</taxon>
        <taxon>Bacillati</taxon>
        <taxon>Actinomycetota</taxon>
        <taxon>Actinomycetes</taxon>
        <taxon>Streptosporangiales</taxon>
        <taxon>Nocardiopsidaceae</taxon>
        <taxon>Murinocardiopsis</taxon>
    </lineage>
</organism>
<dbReference type="RefSeq" id="WP_106584196.1">
    <property type="nucleotide sequence ID" value="NZ_PYGA01000012.1"/>
</dbReference>
<dbReference type="InterPro" id="IPR025855">
    <property type="entry name" value="Replic_Relax"/>
</dbReference>